<proteinExistence type="predicted"/>
<dbReference type="PhylomeDB" id="A0A0G4EBP2"/>
<dbReference type="Gene3D" id="1.10.472.10">
    <property type="entry name" value="Cyclin-like"/>
    <property type="match status" value="1"/>
</dbReference>
<sequence>MKWPQQRAVLDEMVKRAASMGCRDATLMRAVRLLDVCHADRLIDTNDATQVADACVAACVERLEPHLLMDDMPDDPTHTQAQVVGRVAADSSVCGIECLEKLFTAAGMDTHGRLFSFAKYLMFLSMCDIDLAACDVRLLAATAVYITRKTNQKQIAGGIWSAALVRESSSSEAALESSMTTLRMQRFMWGDTQTTKGILTDAVDKLFASPDRHRVASSRSHTQQEQQHQGGSQEHPVNHLFVGSRGHLPDIVTAARLRATSRRIRAAFTIAELRNRLANSLSRAYGVGINTPQLQLLRFDPSLGMGEVSVCSHANGEVRAIKDEPGYRLTIDPPLPPYQHLYQQHRLQHDPPVYSHIHHFRCQNEWESGNGNYPSTDASLSSFAKRIGRRQVLRRVVGGRLDGLLTQSPHIPVAGCTTTMSWGDGGRRWLVLTDSSHPFVAWIHIEDSFLGDIDDVWVSVLTTEAPVAGAGGAFKHRFPVTTRLARVALGSGVAPYVFDGRVQQQYQQQQQQEDDSDDDDDGSDGDNMADGSGGEDGADGTASLG</sequence>
<feature type="domain" description="Cyclin C-terminal" evidence="2">
    <location>
        <begin position="100"/>
        <end position="218"/>
    </location>
</feature>
<feature type="compositionally biased region" description="Acidic residues" evidence="1">
    <location>
        <begin position="512"/>
        <end position="524"/>
    </location>
</feature>
<protein>
    <recommendedName>
        <fullName evidence="2">Cyclin C-terminal domain-containing protein</fullName>
    </recommendedName>
</protein>
<feature type="region of interest" description="Disordered" evidence="1">
    <location>
        <begin position="502"/>
        <end position="545"/>
    </location>
</feature>
<dbReference type="AlphaFoldDB" id="A0A0G4EBP2"/>
<dbReference type="InterPro" id="IPR004367">
    <property type="entry name" value="Cyclin_C-dom"/>
</dbReference>
<dbReference type="EMBL" id="CDMY01000098">
    <property type="protein sequence ID" value="CEL92710.1"/>
    <property type="molecule type" value="Genomic_DNA"/>
</dbReference>
<keyword evidence="4" id="KW-1185">Reference proteome</keyword>
<dbReference type="Pfam" id="PF02984">
    <property type="entry name" value="Cyclin_C"/>
    <property type="match status" value="1"/>
</dbReference>
<accession>A0A0G4EBP2</accession>
<evidence type="ECO:0000256" key="1">
    <source>
        <dbReference type="SAM" id="MobiDB-lite"/>
    </source>
</evidence>
<dbReference type="Proteomes" id="UP000041254">
    <property type="component" value="Unassembled WGS sequence"/>
</dbReference>
<dbReference type="VEuPathDB" id="CryptoDB:Vbra_11094"/>
<gene>
    <name evidence="3" type="ORF">Vbra_11094</name>
</gene>
<dbReference type="InParanoid" id="A0A0G4EBP2"/>
<dbReference type="InterPro" id="IPR036915">
    <property type="entry name" value="Cyclin-like_sf"/>
</dbReference>
<evidence type="ECO:0000259" key="2">
    <source>
        <dbReference type="Pfam" id="PF02984"/>
    </source>
</evidence>
<feature type="region of interest" description="Disordered" evidence="1">
    <location>
        <begin position="213"/>
        <end position="236"/>
    </location>
</feature>
<feature type="compositionally biased region" description="Low complexity" evidence="1">
    <location>
        <begin position="502"/>
        <end position="511"/>
    </location>
</feature>
<organism evidence="3 4">
    <name type="scientific">Vitrella brassicaformis (strain CCMP3155)</name>
    <dbReference type="NCBI Taxonomy" id="1169540"/>
    <lineage>
        <taxon>Eukaryota</taxon>
        <taxon>Sar</taxon>
        <taxon>Alveolata</taxon>
        <taxon>Colpodellida</taxon>
        <taxon>Vitrellaceae</taxon>
        <taxon>Vitrella</taxon>
    </lineage>
</organism>
<reference evidence="3 4" key="1">
    <citation type="submission" date="2014-11" db="EMBL/GenBank/DDBJ databases">
        <authorList>
            <person name="Zhu J."/>
            <person name="Qi W."/>
            <person name="Song R."/>
        </authorList>
    </citation>
    <scope>NUCLEOTIDE SEQUENCE [LARGE SCALE GENOMIC DNA]</scope>
</reference>
<name>A0A0G4EBP2_VITBC</name>
<dbReference type="SUPFAM" id="SSF47954">
    <property type="entry name" value="Cyclin-like"/>
    <property type="match status" value="1"/>
</dbReference>
<evidence type="ECO:0000313" key="4">
    <source>
        <dbReference type="Proteomes" id="UP000041254"/>
    </source>
</evidence>
<feature type="compositionally biased region" description="Low complexity" evidence="1">
    <location>
        <begin position="220"/>
        <end position="234"/>
    </location>
</feature>
<evidence type="ECO:0000313" key="3">
    <source>
        <dbReference type="EMBL" id="CEL92710.1"/>
    </source>
</evidence>